<evidence type="ECO:0000256" key="1">
    <source>
        <dbReference type="ARBA" id="ARBA00004651"/>
    </source>
</evidence>
<evidence type="ECO:0000313" key="10">
    <source>
        <dbReference type="EMBL" id="CAH0416084.1"/>
    </source>
</evidence>
<keyword evidence="5 9" id="KW-0812">Transmembrane</keyword>
<proteinExistence type="inferred from homology"/>
<comment type="function">
    <text evidence="8">Probably a riboflavin-binding protein that interacts with the energy-coupling factor (ECF) ABC-transporter complex.</text>
</comment>
<evidence type="ECO:0000256" key="7">
    <source>
        <dbReference type="ARBA" id="ARBA00023136"/>
    </source>
</evidence>
<evidence type="ECO:0000256" key="4">
    <source>
        <dbReference type="ARBA" id="ARBA00022475"/>
    </source>
</evidence>
<comment type="subcellular location">
    <subcellularLocation>
        <location evidence="1">Cell membrane</location>
        <topology evidence="1">Multi-pass membrane protein</topology>
    </subcellularLocation>
</comment>
<dbReference type="EMBL" id="CAKKNS010000001">
    <property type="protein sequence ID" value="CAH0416084.1"/>
    <property type="molecule type" value="Genomic_DNA"/>
</dbReference>
<dbReference type="Gene3D" id="1.10.1760.20">
    <property type="match status" value="1"/>
</dbReference>
<evidence type="ECO:0000256" key="2">
    <source>
        <dbReference type="ARBA" id="ARBA00005540"/>
    </source>
</evidence>
<dbReference type="PANTHER" id="PTHR38438:SF1">
    <property type="entry name" value="RIBOFLAVIN TRANSPORTER RIBU"/>
    <property type="match status" value="1"/>
</dbReference>
<accession>A0ABM8Z400</accession>
<feature type="transmembrane region" description="Helical" evidence="9">
    <location>
        <begin position="12"/>
        <end position="35"/>
    </location>
</feature>
<evidence type="ECO:0000256" key="6">
    <source>
        <dbReference type="ARBA" id="ARBA00022989"/>
    </source>
</evidence>
<reference evidence="10 11" key="1">
    <citation type="submission" date="2021-11" db="EMBL/GenBank/DDBJ databases">
        <authorList>
            <person name="Depoorter E."/>
        </authorList>
    </citation>
    <scope>NUCLEOTIDE SEQUENCE [LARGE SCALE GENOMIC DNA]</scope>
    <source>
        <strain evidence="10 11">LMG 24289</strain>
    </source>
</reference>
<dbReference type="RefSeq" id="WP_230096148.1">
    <property type="nucleotide sequence ID" value="NZ_CAKKNS010000001.1"/>
</dbReference>
<name>A0ABM8Z400_9LACO</name>
<dbReference type="PANTHER" id="PTHR38438">
    <property type="entry name" value="RIBOFLAVIN TRANSPORTER RIBU"/>
    <property type="match status" value="1"/>
</dbReference>
<evidence type="ECO:0000256" key="8">
    <source>
        <dbReference type="PIRNR" id="PIRNR037778"/>
    </source>
</evidence>
<feature type="transmembrane region" description="Helical" evidence="9">
    <location>
        <begin position="42"/>
        <end position="67"/>
    </location>
</feature>
<keyword evidence="7 8" id="KW-0472">Membrane</keyword>
<evidence type="ECO:0000256" key="3">
    <source>
        <dbReference type="ARBA" id="ARBA00022448"/>
    </source>
</evidence>
<protein>
    <recommendedName>
        <fullName evidence="8">Riboflavin transporter</fullName>
    </recommendedName>
</protein>
<evidence type="ECO:0000256" key="5">
    <source>
        <dbReference type="ARBA" id="ARBA00022692"/>
    </source>
</evidence>
<feature type="transmembrane region" description="Helical" evidence="9">
    <location>
        <begin position="79"/>
        <end position="99"/>
    </location>
</feature>
<keyword evidence="3 8" id="KW-0813">Transport</keyword>
<gene>
    <name evidence="10" type="primary">ribU</name>
    <name evidence="10" type="ORF">WFA24289_00383</name>
</gene>
<evidence type="ECO:0000313" key="11">
    <source>
        <dbReference type="Proteomes" id="UP000789707"/>
    </source>
</evidence>
<dbReference type="Pfam" id="PF12822">
    <property type="entry name" value="ECF_trnsprt"/>
    <property type="match status" value="1"/>
</dbReference>
<organism evidence="10 11">
    <name type="scientific">Periweissella fabaria</name>
    <dbReference type="NCBI Taxonomy" id="546157"/>
    <lineage>
        <taxon>Bacteria</taxon>
        <taxon>Bacillati</taxon>
        <taxon>Bacillota</taxon>
        <taxon>Bacilli</taxon>
        <taxon>Lactobacillales</taxon>
        <taxon>Lactobacillaceae</taxon>
        <taxon>Periweissella</taxon>
    </lineage>
</organism>
<dbReference type="PIRSF" id="PIRSF037778">
    <property type="entry name" value="UCP037778_transp_RibU"/>
    <property type="match status" value="1"/>
</dbReference>
<keyword evidence="6 9" id="KW-1133">Transmembrane helix</keyword>
<keyword evidence="4 8" id="KW-1003">Cell membrane</keyword>
<evidence type="ECO:0000256" key="9">
    <source>
        <dbReference type="SAM" id="Phobius"/>
    </source>
</evidence>
<comment type="caution">
    <text evidence="10">The sequence shown here is derived from an EMBL/GenBank/DDBJ whole genome shotgun (WGS) entry which is preliminary data.</text>
</comment>
<dbReference type="InterPro" id="IPR024529">
    <property type="entry name" value="ECF_trnsprt_substrate-spec"/>
</dbReference>
<keyword evidence="11" id="KW-1185">Reference proteome</keyword>
<sequence length="196" mass="22140">MYQISKTRRLILIAILAAISTILMIFPTIPMFGGFMKLDFSIVIVLIGMYLLNIKGALTILLLRSVLKVLLFNSGVADWVGMPMNIIAMTVFISVIWLFTNKNQGLRIKNYVFGAFLGTLAMTAVMALLNWIYAIPLYQKFANFSLQAVGLNLREWIVTMVLPFNLIQGFILAVIAGFVIFPMASYLMQQQLRFKK</sequence>
<comment type="similarity">
    <text evidence="2 8">Belongs to the prokaryotic riboflavin transporter (P-RFT) (TC 2.A.87) family.</text>
</comment>
<feature type="transmembrane region" description="Helical" evidence="9">
    <location>
        <begin position="111"/>
        <end position="133"/>
    </location>
</feature>
<feature type="transmembrane region" description="Helical" evidence="9">
    <location>
        <begin position="166"/>
        <end position="188"/>
    </location>
</feature>
<dbReference type="InterPro" id="IPR025720">
    <property type="entry name" value="RibU"/>
</dbReference>
<dbReference type="Proteomes" id="UP000789707">
    <property type="component" value="Unassembled WGS sequence"/>
</dbReference>